<reference evidence="3" key="1">
    <citation type="journal article" date="2019" name="Int. J. Syst. Evol. Microbiol.">
        <title>The Global Catalogue of Microorganisms (GCM) 10K type strain sequencing project: providing services to taxonomists for standard genome sequencing and annotation.</title>
        <authorList>
            <consortium name="The Broad Institute Genomics Platform"/>
            <consortium name="The Broad Institute Genome Sequencing Center for Infectious Disease"/>
            <person name="Wu L."/>
            <person name="Ma J."/>
        </authorList>
    </citation>
    <scope>NUCLEOTIDE SEQUENCE [LARGE SCALE GENOMIC DNA]</scope>
    <source>
        <strain evidence="3">TBRC 1826</strain>
    </source>
</reference>
<evidence type="ECO:0000256" key="1">
    <source>
        <dbReference type="SAM" id="MobiDB-lite"/>
    </source>
</evidence>
<dbReference type="Proteomes" id="UP001595847">
    <property type="component" value="Unassembled WGS sequence"/>
</dbReference>
<feature type="compositionally biased region" description="Low complexity" evidence="1">
    <location>
        <begin position="19"/>
        <end position="28"/>
    </location>
</feature>
<accession>A0ABV8FW78</accession>
<protein>
    <submittedName>
        <fullName evidence="2">Uncharacterized protein</fullName>
    </submittedName>
</protein>
<feature type="region of interest" description="Disordered" evidence="1">
    <location>
        <begin position="1"/>
        <end position="28"/>
    </location>
</feature>
<evidence type="ECO:0000313" key="3">
    <source>
        <dbReference type="Proteomes" id="UP001595847"/>
    </source>
</evidence>
<gene>
    <name evidence="2" type="ORF">ACFOVU_24570</name>
</gene>
<name>A0ABV8FW78_9ACTN</name>
<evidence type="ECO:0000313" key="2">
    <source>
        <dbReference type="EMBL" id="MFC3999116.1"/>
    </source>
</evidence>
<dbReference type="RefSeq" id="WP_378537365.1">
    <property type="nucleotide sequence ID" value="NZ_JBHSBH010000015.1"/>
</dbReference>
<keyword evidence="3" id="KW-1185">Reference proteome</keyword>
<sequence length="193" mass="20109">MIHDDPPTPGADRTPPGAPGAHTGPGVPEALAAADDHAAADDDADEAFMAILRAQTSPVGAMPTAVRRAARAAFAMRRDDTVFADLRDDSLGTTPVGLRDAGTLADAPRYVRFEGPGVAVSMEITLVDDDRDLVGRVAPARALAVEVRSPHGTSHHDVDPDGAFLARGVPRGPVSLLVHLPEAPPATTRWLTI</sequence>
<comment type="caution">
    <text evidence="2">The sequence shown here is derived from an EMBL/GenBank/DDBJ whole genome shotgun (WGS) entry which is preliminary data.</text>
</comment>
<organism evidence="2 3">
    <name type="scientific">Nocardiopsis sediminis</name>
    <dbReference type="NCBI Taxonomy" id="1778267"/>
    <lineage>
        <taxon>Bacteria</taxon>
        <taxon>Bacillati</taxon>
        <taxon>Actinomycetota</taxon>
        <taxon>Actinomycetes</taxon>
        <taxon>Streptosporangiales</taxon>
        <taxon>Nocardiopsidaceae</taxon>
        <taxon>Nocardiopsis</taxon>
    </lineage>
</organism>
<dbReference type="EMBL" id="JBHSBH010000015">
    <property type="protein sequence ID" value="MFC3999116.1"/>
    <property type="molecule type" value="Genomic_DNA"/>
</dbReference>
<proteinExistence type="predicted"/>